<dbReference type="GO" id="GO:0016791">
    <property type="term" value="F:phosphatase activity"/>
    <property type="evidence" value="ECO:0007669"/>
    <property type="project" value="TreeGrafter"/>
</dbReference>
<dbReference type="InterPro" id="IPR036412">
    <property type="entry name" value="HAD-like_sf"/>
</dbReference>
<dbReference type="EMBL" id="DVOS01000029">
    <property type="protein sequence ID" value="HIV22843.1"/>
    <property type="molecule type" value="Genomic_DNA"/>
</dbReference>
<dbReference type="GO" id="GO:0000287">
    <property type="term" value="F:magnesium ion binding"/>
    <property type="evidence" value="ECO:0007669"/>
    <property type="project" value="TreeGrafter"/>
</dbReference>
<organism evidence="1 2">
    <name type="scientific">Candidatus Merdiplasma excrementigallinarum</name>
    <dbReference type="NCBI Taxonomy" id="2840864"/>
    <lineage>
        <taxon>Bacteria</taxon>
        <taxon>Bacillati</taxon>
        <taxon>Bacillota</taxon>
        <taxon>Clostridia</taxon>
        <taxon>Lachnospirales</taxon>
        <taxon>Lachnospiraceae</taxon>
        <taxon>Lachnospiraceae incertae sedis</taxon>
        <taxon>Candidatus Merdiplasma</taxon>
    </lineage>
</organism>
<evidence type="ECO:0000313" key="1">
    <source>
        <dbReference type="EMBL" id="HIV22843.1"/>
    </source>
</evidence>
<dbReference type="PANTHER" id="PTHR10000:SF8">
    <property type="entry name" value="HAD SUPERFAMILY HYDROLASE-LIKE, TYPE 3"/>
    <property type="match status" value="1"/>
</dbReference>
<dbReference type="PROSITE" id="PS01229">
    <property type="entry name" value="COF_2"/>
    <property type="match status" value="1"/>
</dbReference>
<dbReference type="Gene3D" id="3.30.1240.10">
    <property type="match status" value="1"/>
</dbReference>
<dbReference type="AlphaFoldDB" id="A0A9D1T8E7"/>
<dbReference type="Pfam" id="PF08282">
    <property type="entry name" value="Hydrolase_3"/>
    <property type="match status" value="1"/>
</dbReference>
<reference evidence="1" key="2">
    <citation type="journal article" date="2021" name="PeerJ">
        <title>Extensive microbial diversity within the chicken gut microbiome revealed by metagenomics and culture.</title>
        <authorList>
            <person name="Gilroy R."/>
            <person name="Ravi A."/>
            <person name="Getino M."/>
            <person name="Pursley I."/>
            <person name="Horton D.L."/>
            <person name="Alikhan N.F."/>
            <person name="Baker D."/>
            <person name="Gharbi K."/>
            <person name="Hall N."/>
            <person name="Watson M."/>
            <person name="Adriaenssens E.M."/>
            <person name="Foster-Nyarko E."/>
            <person name="Jarju S."/>
            <person name="Secka A."/>
            <person name="Antonio M."/>
            <person name="Oren A."/>
            <person name="Chaudhuri R.R."/>
            <person name="La Ragione R."/>
            <person name="Hildebrand F."/>
            <person name="Pallen M.J."/>
        </authorList>
    </citation>
    <scope>NUCLEOTIDE SEQUENCE</scope>
    <source>
        <strain evidence="1">ChiBcec6-7307</strain>
    </source>
</reference>
<dbReference type="GO" id="GO:0005829">
    <property type="term" value="C:cytosol"/>
    <property type="evidence" value="ECO:0007669"/>
    <property type="project" value="TreeGrafter"/>
</dbReference>
<sequence length="278" mass="30536">MRDYKIKLIALDLDQTALRTDKSLSGRNRKALLSAIEAGIHVVIASGRSFGSLPSQVLEIPGIEYAVTSNGSAIYRLPEGERCHEFLMEPQTVDRLLERIPQELALEAFWQGRAYASRAYVEDPVRFGAVQRAVSYIQSTRTPMEDIRQFITAHRDELDSIQVVAGESGCRDKLWKELEESVPGLYLTSSAPSLLELSQTAGGKKCGLAWLGDKLGILPEEMMAFGDALNDMDMIRYAGVGVAMGNGHPSLKEAADRVALTNDEDGVAAVIEEYLKNC</sequence>
<dbReference type="SFLD" id="SFLDG01140">
    <property type="entry name" value="C2.B:_Phosphomannomutase_and_P"/>
    <property type="match status" value="1"/>
</dbReference>
<dbReference type="Gene3D" id="3.40.50.1000">
    <property type="entry name" value="HAD superfamily/HAD-like"/>
    <property type="match status" value="1"/>
</dbReference>
<dbReference type="PANTHER" id="PTHR10000">
    <property type="entry name" value="PHOSPHOSERINE PHOSPHATASE"/>
    <property type="match status" value="1"/>
</dbReference>
<accession>A0A9D1T8E7</accession>
<dbReference type="SUPFAM" id="SSF56784">
    <property type="entry name" value="HAD-like"/>
    <property type="match status" value="1"/>
</dbReference>
<gene>
    <name evidence="1" type="ORF">IAC80_02765</name>
</gene>
<dbReference type="Proteomes" id="UP000886889">
    <property type="component" value="Unassembled WGS sequence"/>
</dbReference>
<name>A0A9D1T8E7_9FIRM</name>
<dbReference type="CDD" id="cd07516">
    <property type="entry name" value="HAD_Pase"/>
    <property type="match status" value="1"/>
</dbReference>
<comment type="caution">
    <text evidence="1">The sequence shown here is derived from an EMBL/GenBank/DDBJ whole genome shotgun (WGS) entry which is preliminary data.</text>
</comment>
<dbReference type="InterPro" id="IPR006379">
    <property type="entry name" value="HAD-SF_hydro_IIB"/>
</dbReference>
<protein>
    <submittedName>
        <fullName evidence="1">HAD family phosphatase</fullName>
    </submittedName>
</protein>
<dbReference type="InterPro" id="IPR023214">
    <property type="entry name" value="HAD_sf"/>
</dbReference>
<dbReference type="NCBIfam" id="TIGR01484">
    <property type="entry name" value="HAD-SF-IIB"/>
    <property type="match status" value="1"/>
</dbReference>
<dbReference type="SFLD" id="SFLDS00003">
    <property type="entry name" value="Haloacid_Dehalogenase"/>
    <property type="match status" value="1"/>
</dbReference>
<evidence type="ECO:0000313" key="2">
    <source>
        <dbReference type="Proteomes" id="UP000886889"/>
    </source>
</evidence>
<reference evidence="1" key="1">
    <citation type="submission" date="2020-10" db="EMBL/GenBank/DDBJ databases">
        <authorList>
            <person name="Gilroy R."/>
        </authorList>
    </citation>
    <scope>NUCLEOTIDE SEQUENCE</scope>
    <source>
        <strain evidence="1">ChiBcec6-7307</strain>
    </source>
</reference>
<proteinExistence type="predicted"/>